<accession>A0AAD1P2K2</accession>
<gene>
    <name evidence="1" type="ORF">KAM621c_24200</name>
</gene>
<name>A0AAD1P2K2_CITBR</name>
<evidence type="ECO:0008006" key="3">
    <source>
        <dbReference type="Google" id="ProtNLM"/>
    </source>
</evidence>
<dbReference type="AlphaFoldDB" id="A0AAD1P2K2"/>
<dbReference type="Proteomes" id="UP001058317">
    <property type="component" value="Chromosome"/>
</dbReference>
<proteinExistence type="predicted"/>
<organism evidence="1 2">
    <name type="scientific">Citrobacter braakii</name>
    <dbReference type="NCBI Taxonomy" id="57706"/>
    <lineage>
        <taxon>Bacteria</taxon>
        <taxon>Pseudomonadati</taxon>
        <taxon>Pseudomonadota</taxon>
        <taxon>Gammaproteobacteria</taxon>
        <taxon>Enterobacterales</taxon>
        <taxon>Enterobacteriaceae</taxon>
        <taxon>Citrobacter</taxon>
        <taxon>Citrobacter freundii complex</taxon>
    </lineage>
</organism>
<reference evidence="1" key="1">
    <citation type="submission" date="2022-07" db="EMBL/GenBank/DDBJ databases">
        <title>Complete genome sequence of carbapenem-resistant Citrobacter spp. in Japan.</title>
        <authorList>
            <person name="Maehana S."/>
            <person name="Suzuki M."/>
            <person name="Kitasato H."/>
        </authorList>
    </citation>
    <scope>NUCLEOTIDE SEQUENCE</scope>
    <source>
        <strain evidence="1">KAM621</strain>
    </source>
</reference>
<evidence type="ECO:0000313" key="2">
    <source>
        <dbReference type="Proteomes" id="UP001058317"/>
    </source>
</evidence>
<sequence>MTAYPRIVINISGVCLFMKVTTRKKPVFKDFYENGMFSRVVATKTDQGKWRLFGLHRSAGAAVFVEAARGGVREWAGLNHLGDFCDSLGIVLWEVHHKSVKGENAA</sequence>
<dbReference type="EMBL" id="AP026382">
    <property type="protein sequence ID" value="BDN97315.1"/>
    <property type="molecule type" value="Genomic_DNA"/>
</dbReference>
<protein>
    <recommendedName>
        <fullName evidence="3">Bacteriophage protein</fullName>
    </recommendedName>
</protein>
<evidence type="ECO:0000313" key="1">
    <source>
        <dbReference type="EMBL" id="BDN97315.1"/>
    </source>
</evidence>